<keyword evidence="10" id="KW-0472">Membrane</keyword>
<dbReference type="SMART" id="SM00409">
    <property type="entry name" value="IG"/>
    <property type="match status" value="2"/>
</dbReference>
<evidence type="ECO:0000256" key="12">
    <source>
        <dbReference type="ARBA" id="ARBA00023170"/>
    </source>
</evidence>
<dbReference type="InterPro" id="IPR013098">
    <property type="entry name" value="Ig_I-set"/>
</dbReference>
<evidence type="ECO:0000259" key="17">
    <source>
        <dbReference type="PROSITE" id="PS50853"/>
    </source>
</evidence>
<dbReference type="GO" id="GO:0030154">
    <property type="term" value="P:cell differentiation"/>
    <property type="evidence" value="ECO:0007669"/>
    <property type="project" value="UniProtKB-ARBA"/>
</dbReference>
<feature type="domain" description="Fibronectin type-III" evidence="17">
    <location>
        <begin position="200"/>
        <end position="269"/>
    </location>
</feature>
<dbReference type="PROSITE" id="PS50853">
    <property type="entry name" value="FN3"/>
    <property type="match status" value="1"/>
</dbReference>
<feature type="domain" description="Ig-like" evidence="16">
    <location>
        <begin position="13"/>
        <end position="95"/>
    </location>
</feature>
<evidence type="ECO:0000256" key="4">
    <source>
        <dbReference type="ARBA" id="ARBA00022692"/>
    </source>
</evidence>
<dbReference type="InterPro" id="IPR003599">
    <property type="entry name" value="Ig_sub"/>
</dbReference>
<comment type="caution">
    <text evidence="18">The sequence shown here is derived from an EMBL/GenBank/DDBJ whole genome shotgun (WGS) entry which is preliminary data.</text>
</comment>
<evidence type="ECO:0000256" key="6">
    <source>
        <dbReference type="ARBA" id="ARBA00022737"/>
    </source>
</evidence>
<dbReference type="InterPro" id="IPR003961">
    <property type="entry name" value="FN3_dom"/>
</dbReference>
<organism evidence="18 19">
    <name type="scientific">Diploptera punctata</name>
    <name type="common">Pacific beetle cockroach</name>
    <dbReference type="NCBI Taxonomy" id="6984"/>
    <lineage>
        <taxon>Eukaryota</taxon>
        <taxon>Metazoa</taxon>
        <taxon>Ecdysozoa</taxon>
        <taxon>Arthropoda</taxon>
        <taxon>Hexapoda</taxon>
        <taxon>Insecta</taxon>
        <taxon>Pterygota</taxon>
        <taxon>Neoptera</taxon>
        <taxon>Polyneoptera</taxon>
        <taxon>Dictyoptera</taxon>
        <taxon>Blattodea</taxon>
        <taxon>Blaberoidea</taxon>
        <taxon>Blaberidae</taxon>
        <taxon>Diplopterinae</taxon>
        <taxon>Diploptera</taxon>
    </lineage>
</organism>
<dbReference type="Pfam" id="PF07679">
    <property type="entry name" value="I-set"/>
    <property type="match status" value="1"/>
</dbReference>
<dbReference type="CDD" id="cd00063">
    <property type="entry name" value="FN3"/>
    <property type="match status" value="1"/>
</dbReference>
<reference evidence="18" key="2">
    <citation type="submission" date="2023-05" db="EMBL/GenBank/DDBJ databases">
        <authorList>
            <person name="Fouks B."/>
        </authorList>
    </citation>
    <scope>NUCLEOTIDE SEQUENCE</scope>
    <source>
        <strain evidence="18">Stay&amp;Tobe</strain>
        <tissue evidence="18">Testes</tissue>
    </source>
</reference>
<evidence type="ECO:0000256" key="1">
    <source>
        <dbReference type="ARBA" id="ARBA00004167"/>
    </source>
</evidence>
<dbReference type="SUPFAM" id="SSF48726">
    <property type="entry name" value="Immunoglobulin"/>
    <property type="match status" value="2"/>
</dbReference>
<evidence type="ECO:0000313" key="19">
    <source>
        <dbReference type="Proteomes" id="UP001233999"/>
    </source>
</evidence>
<keyword evidence="13" id="KW-0325">Glycoprotein</keyword>
<feature type="non-terminal residue" evidence="18">
    <location>
        <position position="269"/>
    </location>
</feature>
<keyword evidence="14" id="KW-0393">Immunoglobulin domain</keyword>
<evidence type="ECO:0000256" key="13">
    <source>
        <dbReference type="ARBA" id="ARBA00023180"/>
    </source>
</evidence>
<proteinExistence type="inferred from homology"/>
<keyword evidence="11" id="KW-1015">Disulfide bond</keyword>
<dbReference type="InterPro" id="IPR051170">
    <property type="entry name" value="Neural/epithelial_adhesion"/>
</dbReference>
<dbReference type="Proteomes" id="UP001233999">
    <property type="component" value="Unassembled WGS sequence"/>
</dbReference>
<comment type="catalytic activity">
    <reaction evidence="15">
        <text>O-phospho-L-tyrosyl-[protein] + H2O = L-tyrosyl-[protein] + phosphate</text>
        <dbReference type="Rhea" id="RHEA:10684"/>
        <dbReference type="Rhea" id="RHEA-COMP:10136"/>
        <dbReference type="Rhea" id="RHEA-COMP:20101"/>
        <dbReference type="ChEBI" id="CHEBI:15377"/>
        <dbReference type="ChEBI" id="CHEBI:43474"/>
        <dbReference type="ChEBI" id="CHEBI:46858"/>
        <dbReference type="ChEBI" id="CHEBI:61978"/>
        <dbReference type="EC" id="3.1.3.48"/>
    </reaction>
</comment>
<dbReference type="InterPro" id="IPR003598">
    <property type="entry name" value="Ig_sub2"/>
</dbReference>
<keyword evidence="6" id="KW-0677">Repeat</keyword>
<gene>
    <name evidence="18" type="ORF">L9F63_002456</name>
</gene>
<reference evidence="18" key="1">
    <citation type="journal article" date="2023" name="IScience">
        <title>Live-bearing cockroach genome reveals convergent evolutionary mechanisms linked to viviparity in insects and beyond.</title>
        <authorList>
            <person name="Fouks B."/>
            <person name="Harrison M.C."/>
            <person name="Mikhailova A.A."/>
            <person name="Marchal E."/>
            <person name="English S."/>
            <person name="Carruthers M."/>
            <person name="Jennings E.C."/>
            <person name="Chiamaka E.L."/>
            <person name="Frigard R.A."/>
            <person name="Pippel M."/>
            <person name="Attardo G.M."/>
            <person name="Benoit J.B."/>
            <person name="Bornberg-Bauer E."/>
            <person name="Tobe S.S."/>
        </authorList>
    </citation>
    <scope>NUCLEOTIDE SEQUENCE</scope>
    <source>
        <strain evidence="18">Stay&amp;Tobe</strain>
    </source>
</reference>
<sequence>VVVYADKLPAGFPQITQAPSTKVVEIGHNAVLLCSAVGTPSPRISWVRDMLPVDPNKNSRYSILDTGALQISSSEEEDQGKYECVAENVVGTEYSHSTMLYVKVRRVPPQFSIPPPPVHEVMLGADLNLTCVAVGSPMPYVKWRKGLATDITPDDKLPIGRNVLELTNIQESENYTCVAASALGVIESMTQVKVQSLPGPPKDVRVSEITATTVRLSWSYTEPEDLQYYVIQYKPKYANQAYSEISGIISMYYTVRNLSPYTERNRQAV</sequence>
<dbReference type="PANTHER" id="PTHR12231:SF253">
    <property type="entry name" value="DPR-INTERACTING PROTEIN ETA, ISOFORM B-RELATED"/>
    <property type="match status" value="1"/>
</dbReference>
<evidence type="ECO:0000256" key="15">
    <source>
        <dbReference type="ARBA" id="ARBA00051722"/>
    </source>
</evidence>
<evidence type="ECO:0000256" key="2">
    <source>
        <dbReference type="ARBA" id="ARBA00010504"/>
    </source>
</evidence>
<dbReference type="PANTHER" id="PTHR12231">
    <property type="entry name" value="CTX-RELATED TYPE I TRANSMEMBRANE PROTEIN"/>
    <property type="match status" value="1"/>
</dbReference>
<dbReference type="InterPro" id="IPR036116">
    <property type="entry name" value="FN3_sf"/>
</dbReference>
<evidence type="ECO:0000313" key="18">
    <source>
        <dbReference type="EMBL" id="KAJ9585761.1"/>
    </source>
</evidence>
<protein>
    <recommendedName>
        <fullName evidence="3">protein-tyrosine-phosphatase</fullName>
        <ecNumber evidence="3">3.1.3.48</ecNumber>
    </recommendedName>
</protein>
<evidence type="ECO:0000256" key="10">
    <source>
        <dbReference type="ARBA" id="ARBA00023136"/>
    </source>
</evidence>
<evidence type="ECO:0000256" key="7">
    <source>
        <dbReference type="ARBA" id="ARBA00022801"/>
    </source>
</evidence>
<dbReference type="SUPFAM" id="SSF49265">
    <property type="entry name" value="Fibronectin type III"/>
    <property type="match status" value="1"/>
</dbReference>
<dbReference type="Pfam" id="PF00041">
    <property type="entry name" value="fn3"/>
    <property type="match status" value="1"/>
</dbReference>
<dbReference type="AlphaFoldDB" id="A0AAD8ED91"/>
<evidence type="ECO:0000256" key="14">
    <source>
        <dbReference type="ARBA" id="ARBA00023319"/>
    </source>
</evidence>
<feature type="domain" description="Ig-like" evidence="16">
    <location>
        <begin position="109"/>
        <end position="195"/>
    </location>
</feature>
<dbReference type="GO" id="GO:0043005">
    <property type="term" value="C:neuron projection"/>
    <property type="evidence" value="ECO:0007669"/>
    <property type="project" value="TreeGrafter"/>
</dbReference>
<evidence type="ECO:0000256" key="8">
    <source>
        <dbReference type="ARBA" id="ARBA00022912"/>
    </source>
</evidence>
<dbReference type="InterPro" id="IPR013783">
    <property type="entry name" value="Ig-like_fold"/>
</dbReference>
<comment type="subcellular location">
    <subcellularLocation>
        <location evidence="1">Membrane</location>
        <topology evidence="1">Single-pass membrane protein</topology>
    </subcellularLocation>
</comment>
<dbReference type="Pfam" id="PF13927">
    <property type="entry name" value="Ig_3"/>
    <property type="match status" value="1"/>
</dbReference>
<keyword evidence="19" id="KW-1185">Reference proteome</keyword>
<comment type="similarity">
    <text evidence="2">Belongs to the protein-tyrosine phosphatase family. Receptor class 2A subfamily.</text>
</comment>
<dbReference type="InterPro" id="IPR036179">
    <property type="entry name" value="Ig-like_dom_sf"/>
</dbReference>
<dbReference type="EC" id="3.1.3.48" evidence="3"/>
<dbReference type="GO" id="GO:0004725">
    <property type="term" value="F:protein tyrosine phosphatase activity"/>
    <property type="evidence" value="ECO:0007669"/>
    <property type="project" value="UniProtKB-EC"/>
</dbReference>
<feature type="non-terminal residue" evidence="18">
    <location>
        <position position="1"/>
    </location>
</feature>
<dbReference type="PROSITE" id="PS50835">
    <property type="entry name" value="IG_LIKE"/>
    <property type="match status" value="2"/>
</dbReference>
<keyword evidence="4" id="KW-0812">Transmembrane</keyword>
<evidence type="ECO:0000256" key="3">
    <source>
        <dbReference type="ARBA" id="ARBA00013064"/>
    </source>
</evidence>
<evidence type="ECO:0000256" key="5">
    <source>
        <dbReference type="ARBA" id="ARBA00022729"/>
    </source>
</evidence>
<dbReference type="FunFam" id="2.60.40.10:FF:000015">
    <property type="entry name" value="receptor-type tyrosine-protein phosphatase delta isoform X2"/>
    <property type="match status" value="1"/>
</dbReference>
<dbReference type="Gene3D" id="2.60.40.10">
    <property type="entry name" value="Immunoglobulins"/>
    <property type="match status" value="3"/>
</dbReference>
<keyword evidence="12" id="KW-0675">Receptor</keyword>
<dbReference type="InterPro" id="IPR007110">
    <property type="entry name" value="Ig-like_dom"/>
</dbReference>
<keyword evidence="5" id="KW-0732">Signal</keyword>
<dbReference type="SMART" id="SM00408">
    <property type="entry name" value="IGc2"/>
    <property type="match status" value="2"/>
</dbReference>
<dbReference type="GO" id="GO:0016020">
    <property type="term" value="C:membrane"/>
    <property type="evidence" value="ECO:0007669"/>
    <property type="project" value="UniProtKB-SubCell"/>
</dbReference>
<dbReference type="FunFam" id="2.60.40.10:FF:000010">
    <property type="entry name" value="receptor-type tyrosine-protein phosphatase delta isoform X1"/>
    <property type="match status" value="1"/>
</dbReference>
<name>A0AAD8ED91_DIPPU</name>
<evidence type="ECO:0000259" key="16">
    <source>
        <dbReference type="PROSITE" id="PS50835"/>
    </source>
</evidence>
<accession>A0AAD8ED91</accession>
<keyword evidence="7" id="KW-0378">Hydrolase</keyword>
<dbReference type="EMBL" id="JASPKZ010007250">
    <property type="protein sequence ID" value="KAJ9585761.1"/>
    <property type="molecule type" value="Genomic_DNA"/>
</dbReference>
<evidence type="ECO:0000256" key="9">
    <source>
        <dbReference type="ARBA" id="ARBA00022989"/>
    </source>
</evidence>
<keyword evidence="8" id="KW-0904">Protein phosphatase</keyword>
<keyword evidence="9" id="KW-1133">Transmembrane helix</keyword>
<dbReference type="GO" id="GO:0009653">
    <property type="term" value="P:anatomical structure morphogenesis"/>
    <property type="evidence" value="ECO:0007669"/>
    <property type="project" value="UniProtKB-ARBA"/>
</dbReference>
<evidence type="ECO:0000256" key="11">
    <source>
        <dbReference type="ARBA" id="ARBA00023157"/>
    </source>
</evidence>